<dbReference type="SUPFAM" id="SSF54534">
    <property type="entry name" value="FKBP-like"/>
    <property type="match status" value="1"/>
</dbReference>
<proteinExistence type="predicted"/>
<name>A0A3D9H932_9FLAO</name>
<evidence type="ECO:0000259" key="6">
    <source>
        <dbReference type="PROSITE" id="PS50059"/>
    </source>
</evidence>
<dbReference type="Gene3D" id="3.10.50.40">
    <property type="match status" value="1"/>
</dbReference>
<keyword evidence="8" id="KW-1185">Reference proteome</keyword>
<dbReference type="InterPro" id="IPR001179">
    <property type="entry name" value="PPIase_FKBP_dom"/>
</dbReference>
<organism evidence="7 8">
    <name type="scientific">Seonamhaeicola aphaedonensis</name>
    <dbReference type="NCBI Taxonomy" id="1461338"/>
    <lineage>
        <taxon>Bacteria</taxon>
        <taxon>Pseudomonadati</taxon>
        <taxon>Bacteroidota</taxon>
        <taxon>Flavobacteriia</taxon>
        <taxon>Flavobacteriales</taxon>
        <taxon>Flavobacteriaceae</taxon>
    </lineage>
</organism>
<reference evidence="7 8" key="1">
    <citation type="submission" date="2018-07" db="EMBL/GenBank/DDBJ databases">
        <title>Genomic Encyclopedia of Type Strains, Phase III (KMG-III): the genomes of soil and plant-associated and newly described type strains.</title>
        <authorList>
            <person name="Whitman W."/>
        </authorList>
    </citation>
    <scope>NUCLEOTIDE SEQUENCE [LARGE SCALE GENOMIC DNA]</scope>
    <source>
        <strain evidence="7 8">CECT 8487</strain>
    </source>
</reference>
<gene>
    <name evidence="7" type="ORF">DFQ02_107123</name>
</gene>
<protein>
    <recommendedName>
        <fullName evidence="2 4">peptidylprolyl isomerase</fullName>
        <ecNumber evidence="2 4">5.2.1.8</ecNumber>
    </recommendedName>
</protein>
<dbReference type="PROSITE" id="PS50059">
    <property type="entry name" value="FKBP_PPIASE"/>
    <property type="match status" value="1"/>
</dbReference>
<comment type="catalytic activity">
    <reaction evidence="1 4">
        <text>[protein]-peptidylproline (omega=180) = [protein]-peptidylproline (omega=0)</text>
        <dbReference type="Rhea" id="RHEA:16237"/>
        <dbReference type="Rhea" id="RHEA-COMP:10747"/>
        <dbReference type="Rhea" id="RHEA-COMP:10748"/>
        <dbReference type="ChEBI" id="CHEBI:83833"/>
        <dbReference type="ChEBI" id="CHEBI:83834"/>
        <dbReference type="EC" id="5.2.1.8"/>
    </reaction>
</comment>
<evidence type="ECO:0000313" key="7">
    <source>
        <dbReference type="EMBL" id="RED45977.1"/>
    </source>
</evidence>
<accession>A0A3D9H932</accession>
<evidence type="ECO:0000256" key="5">
    <source>
        <dbReference type="SAM" id="MobiDB-lite"/>
    </source>
</evidence>
<dbReference type="EC" id="5.2.1.8" evidence="2 4"/>
<dbReference type="GO" id="GO:0003755">
    <property type="term" value="F:peptidyl-prolyl cis-trans isomerase activity"/>
    <property type="evidence" value="ECO:0007669"/>
    <property type="project" value="UniProtKB-KW"/>
</dbReference>
<feature type="region of interest" description="Disordered" evidence="5">
    <location>
        <begin position="263"/>
        <end position="321"/>
    </location>
</feature>
<dbReference type="OrthoDB" id="1424215at2"/>
<keyword evidence="3 4" id="KW-0697">Rotamase</keyword>
<evidence type="ECO:0000256" key="1">
    <source>
        <dbReference type="ARBA" id="ARBA00000971"/>
    </source>
</evidence>
<comment type="caution">
    <text evidence="7">The sequence shown here is derived from an EMBL/GenBank/DDBJ whole genome shotgun (WGS) entry which is preliminary data.</text>
</comment>
<feature type="domain" description="PPIase FKBP-type" evidence="6">
    <location>
        <begin position="128"/>
        <end position="233"/>
    </location>
</feature>
<dbReference type="Proteomes" id="UP000256629">
    <property type="component" value="Unassembled WGS sequence"/>
</dbReference>
<evidence type="ECO:0000313" key="8">
    <source>
        <dbReference type="Proteomes" id="UP000256629"/>
    </source>
</evidence>
<sequence>MKLEKIGLFALCMVFCFLSCNKNDEASDDVIVVEIRDRYEQQIIDNDSLVEFLETHYYNKSAFEGNSNPKITDLQILSTQGLSISENADSLLINAVGTSKKTVFADANYEYYILNLNNGGGAESPTFADNVLATYEGYTLDADLNNLDDAFDSKVNPDTYFDLTTLIPGWRRVFPQFNVAAGYVDNGDGTISFSNPGIGVMFLPSGLGYYQNAQSLIPAYSPLIFKFELIATTENDHDNDGIPSHKEDLNDDGDFNINSAIGVIDGDDTDEDGIPNYFDPDDDGDGIPTANEDIDGDGDPTNDIGKNGIAKYLDPEETESN</sequence>
<dbReference type="RefSeq" id="WP_116524723.1">
    <property type="nucleotide sequence ID" value="NZ_QRDX01000007.1"/>
</dbReference>
<feature type="compositionally biased region" description="Acidic residues" evidence="5">
    <location>
        <begin position="265"/>
        <end position="285"/>
    </location>
</feature>
<dbReference type="AlphaFoldDB" id="A0A3D9H932"/>
<keyword evidence="4" id="KW-0413">Isomerase</keyword>
<evidence type="ECO:0000256" key="3">
    <source>
        <dbReference type="ARBA" id="ARBA00023110"/>
    </source>
</evidence>
<dbReference type="InterPro" id="IPR046357">
    <property type="entry name" value="PPIase_dom_sf"/>
</dbReference>
<evidence type="ECO:0000256" key="2">
    <source>
        <dbReference type="ARBA" id="ARBA00013194"/>
    </source>
</evidence>
<evidence type="ECO:0000256" key="4">
    <source>
        <dbReference type="PROSITE-ProRule" id="PRU00277"/>
    </source>
</evidence>
<dbReference type="EMBL" id="QRDX01000007">
    <property type="protein sequence ID" value="RED45977.1"/>
    <property type="molecule type" value="Genomic_DNA"/>
</dbReference>